<dbReference type="InterPro" id="IPR001920">
    <property type="entry name" value="Asp/Glu_race"/>
</dbReference>
<comment type="caution">
    <text evidence="3">The sequence shown here is derived from an EMBL/GenBank/DDBJ whole genome shotgun (WGS) entry which is preliminary data.</text>
</comment>
<proteinExistence type="inferred from homology"/>
<gene>
    <name evidence="3" type="ORF">EV686_10472</name>
</gene>
<evidence type="ECO:0000313" key="3">
    <source>
        <dbReference type="EMBL" id="TCU98974.1"/>
    </source>
</evidence>
<accession>A0A4R3V945</accession>
<protein>
    <submittedName>
        <fullName evidence="3">Aspartate racemase</fullName>
    </submittedName>
</protein>
<dbReference type="InterPro" id="IPR015942">
    <property type="entry name" value="Asp/Glu/hydantoin_racemase"/>
</dbReference>
<dbReference type="Gene3D" id="3.40.50.1860">
    <property type="match status" value="2"/>
</dbReference>
<evidence type="ECO:0000256" key="1">
    <source>
        <dbReference type="ARBA" id="ARBA00007847"/>
    </source>
</evidence>
<dbReference type="PANTHER" id="PTHR21198">
    <property type="entry name" value="GLUTAMATE RACEMASE"/>
    <property type="match status" value="1"/>
</dbReference>
<dbReference type="RefSeq" id="WP_132476262.1">
    <property type="nucleotide sequence ID" value="NZ_JBHRVM010000001.1"/>
</dbReference>
<name>A0A4R3V945_9BURK</name>
<organism evidence="3 4">
    <name type="scientific">Paracandidimonas soli</name>
    <dbReference type="NCBI Taxonomy" id="1917182"/>
    <lineage>
        <taxon>Bacteria</taxon>
        <taxon>Pseudomonadati</taxon>
        <taxon>Pseudomonadota</taxon>
        <taxon>Betaproteobacteria</taxon>
        <taxon>Burkholderiales</taxon>
        <taxon>Alcaligenaceae</taxon>
        <taxon>Paracandidimonas</taxon>
    </lineage>
</organism>
<dbReference type="SUPFAM" id="SSF53681">
    <property type="entry name" value="Aspartate/glutamate racemase"/>
    <property type="match status" value="2"/>
</dbReference>
<evidence type="ECO:0000313" key="4">
    <source>
        <dbReference type="Proteomes" id="UP000294692"/>
    </source>
</evidence>
<keyword evidence="2" id="KW-0413">Isomerase</keyword>
<dbReference type="OrthoDB" id="9803739at2"/>
<dbReference type="PANTHER" id="PTHR21198:SF7">
    <property type="entry name" value="ASPARTATE-GLUTAMATE RACEMASE FAMILY"/>
    <property type="match status" value="1"/>
</dbReference>
<reference evidence="3 4" key="1">
    <citation type="submission" date="2019-03" db="EMBL/GenBank/DDBJ databases">
        <title>Genomic Encyclopedia of Type Strains, Phase IV (KMG-IV): sequencing the most valuable type-strain genomes for metagenomic binning, comparative biology and taxonomic classification.</title>
        <authorList>
            <person name="Goeker M."/>
        </authorList>
    </citation>
    <scope>NUCLEOTIDE SEQUENCE [LARGE SCALE GENOMIC DNA]</scope>
    <source>
        <strain evidence="3 4">DSM 100048</strain>
    </source>
</reference>
<keyword evidence="4" id="KW-1185">Reference proteome</keyword>
<comment type="similarity">
    <text evidence="1">Belongs to the aspartate/glutamate racemases family.</text>
</comment>
<dbReference type="NCBIfam" id="TIGR00035">
    <property type="entry name" value="asp_race"/>
    <property type="match status" value="1"/>
</dbReference>
<dbReference type="Proteomes" id="UP000294692">
    <property type="component" value="Unassembled WGS sequence"/>
</dbReference>
<dbReference type="Pfam" id="PF01177">
    <property type="entry name" value="Asp_Glu_race"/>
    <property type="match status" value="1"/>
</dbReference>
<dbReference type="InterPro" id="IPR004380">
    <property type="entry name" value="Asp_race"/>
</dbReference>
<dbReference type="EMBL" id="SMBX01000004">
    <property type="protein sequence ID" value="TCU98974.1"/>
    <property type="molecule type" value="Genomic_DNA"/>
</dbReference>
<sequence>MEDAFDGPFLGILGGMGPLASATLMTRLTQLTPAETDQAHIPAILWSDPRIPDRPAAYLRQGEDPFPWMLNGIRRLEAAGAKIIVIPCNTAHLWYDALAAQARVPIIHIVDAVVQNLQAQGVPHGRVGLMATSATLQSGLYQSRLSAHGYECLVPEPEEIGRHCSIPIALTKQGHLEEARRAASPGVASLCDRGVQAIVLGCTELPLALPHAMRGSWEVPIVDSIDALAHAAIHWHRRQTGKRKPDD</sequence>
<dbReference type="InterPro" id="IPR018187">
    <property type="entry name" value="Asp/Glu_racemase_AS_1"/>
</dbReference>
<dbReference type="PROSITE" id="PS00923">
    <property type="entry name" value="ASP_GLU_RACEMASE_1"/>
    <property type="match status" value="1"/>
</dbReference>
<dbReference type="GO" id="GO:0047661">
    <property type="term" value="F:amino-acid racemase activity"/>
    <property type="evidence" value="ECO:0007669"/>
    <property type="project" value="InterPro"/>
</dbReference>
<evidence type="ECO:0000256" key="2">
    <source>
        <dbReference type="ARBA" id="ARBA00023235"/>
    </source>
</evidence>
<dbReference type="AlphaFoldDB" id="A0A4R3V945"/>